<dbReference type="AlphaFoldDB" id="A0A5C5VDX2"/>
<dbReference type="InterPro" id="IPR003004">
    <property type="entry name" value="GspF/PilC"/>
</dbReference>
<evidence type="ECO:0000256" key="4">
    <source>
        <dbReference type="ARBA" id="ARBA00022692"/>
    </source>
</evidence>
<accession>A0A5C5VDX2</accession>
<gene>
    <name evidence="9" type="primary">epsF_4</name>
    <name evidence="9" type="ORF">KOR34_08190</name>
</gene>
<name>A0A5C5VDX2_9BACT</name>
<evidence type="ECO:0000256" key="1">
    <source>
        <dbReference type="ARBA" id="ARBA00004651"/>
    </source>
</evidence>
<dbReference type="OrthoDB" id="249715at2"/>
<comment type="caution">
    <text evidence="9">The sequence shown here is derived from an EMBL/GenBank/DDBJ whole genome shotgun (WGS) entry which is preliminary data.</text>
</comment>
<comment type="similarity">
    <text evidence="2">Belongs to the GSP F family.</text>
</comment>
<evidence type="ECO:0000256" key="5">
    <source>
        <dbReference type="ARBA" id="ARBA00022989"/>
    </source>
</evidence>
<comment type="subcellular location">
    <subcellularLocation>
        <location evidence="1">Cell membrane</location>
        <topology evidence="1">Multi-pass membrane protein</topology>
    </subcellularLocation>
</comment>
<keyword evidence="4 7" id="KW-0812">Transmembrane</keyword>
<dbReference type="InterPro" id="IPR018076">
    <property type="entry name" value="T2SS_GspF_dom"/>
</dbReference>
<protein>
    <submittedName>
        <fullName evidence="9">Type II secretion system protein F</fullName>
    </submittedName>
</protein>
<keyword evidence="6 7" id="KW-0472">Membrane</keyword>
<dbReference type="Gene3D" id="1.20.81.30">
    <property type="entry name" value="Type II secretion system (T2SS), domain F"/>
    <property type="match status" value="2"/>
</dbReference>
<dbReference type="InterPro" id="IPR042094">
    <property type="entry name" value="T2SS_GspF_sf"/>
</dbReference>
<feature type="transmembrane region" description="Helical" evidence="7">
    <location>
        <begin position="171"/>
        <end position="194"/>
    </location>
</feature>
<dbReference type="PRINTS" id="PR00812">
    <property type="entry name" value="BCTERIALGSPF"/>
</dbReference>
<evidence type="ECO:0000313" key="9">
    <source>
        <dbReference type="EMBL" id="TWT35922.1"/>
    </source>
</evidence>
<dbReference type="Proteomes" id="UP000316714">
    <property type="component" value="Unassembled WGS sequence"/>
</dbReference>
<feature type="transmembrane region" description="Helical" evidence="7">
    <location>
        <begin position="378"/>
        <end position="399"/>
    </location>
</feature>
<sequence length="407" mass="42769">MYPSATTDLDATASLGEMSAAAPVAGVGLGPPSRLIGGGAPLAAATSNAASARVTKAGGAKGSMSKREQVMFVTQLAIMTRSGVDVADAIRSIASRATRPGLRSTMESLHELLQEGKCLSQAMSALPGQFDGVVIASVTAGEASGRLSDVLGRLGDLMRDELRTKSAIRSLVSYPLVLSMVTFGVLTAMVFFVLPQFAGIYESSRAPTPVVTKLLLDGSMILRDYWWLAASVAAVAGVTAWRMLASASGRRMLDRIYFNMPLLSTVCRSISIGRSFRLQGVLLESGIPLLEVLELTKTVSRSTLMRELNEEMQQAVLVGKNMSSALLDSECVPDGAVEMVATAEANGQLSGVLQTVGEFFESEGEQQLKELVKIAEPVIIVLLGVVVGGIVLAVMLPMLDLSATGGR</sequence>
<dbReference type="RefSeq" id="WP_146562440.1">
    <property type="nucleotide sequence ID" value="NZ_SIHJ01000001.1"/>
</dbReference>
<dbReference type="EMBL" id="SIHJ01000001">
    <property type="protein sequence ID" value="TWT35922.1"/>
    <property type="molecule type" value="Genomic_DNA"/>
</dbReference>
<keyword evidence="5 7" id="KW-1133">Transmembrane helix</keyword>
<feature type="transmembrane region" description="Helical" evidence="7">
    <location>
        <begin position="225"/>
        <end position="245"/>
    </location>
</feature>
<evidence type="ECO:0000259" key="8">
    <source>
        <dbReference type="Pfam" id="PF00482"/>
    </source>
</evidence>
<evidence type="ECO:0000256" key="3">
    <source>
        <dbReference type="ARBA" id="ARBA00022475"/>
    </source>
</evidence>
<feature type="domain" description="Type II secretion system protein GspF" evidence="8">
    <location>
        <begin position="280"/>
        <end position="397"/>
    </location>
</feature>
<proteinExistence type="inferred from homology"/>
<evidence type="ECO:0000313" key="10">
    <source>
        <dbReference type="Proteomes" id="UP000316714"/>
    </source>
</evidence>
<keyword evidence="10" id="KW-1185">Reference proteome</keyword>
<evidence type="ECO:0000256" key="6">
    <source>
        <dbReference type="ARBA" id="ARBA00023136"/>
    </source>
</evidence>
<dbReference type="PANTHER" id="PTHR30012:SF0">
    <property type="entry name" value="TYPE II SECRETION SYSTEM PROTEIN F-RELATED"/>
    <property type="match status" value="1"/>
</dbReference>
<dbReference type="GO" id="GO:0005886">
    <property type="term" value="C:plasma membrane"/>
    <property type="evidence" value="ECO:0007669"/>
    <property type="project" value="UniProtKB-SubCell"/>
</dbReference>
<dbReference type="Pfam" id="PF00482">
    <property type="entry name" value="T2SSF"/>
    <property type="match status" value="2"/>
</dbReference>
<reference evidence="9 10" key="1">
    <citation type="submission" date="2019-02" db="EMBL/GenBank/DDBJ databases">
        <title>Deep-cultivation of Planctomycetes and their phenomic and genomic characterization uncovers novel biology.</title>
        <authorList>
            <person name="Wiegand S."/>
            <person name="Jogler M."/>
            <person name="Boedeker C."/>
            <person name="Pinto D."/>
            <person name="Vollmers J."/>
            <person name="Rivas-Marin E."/>
            <person name="Kohn T."/>
            <person name="Peeters S.H."/>
            <person name="Heuer A."/>
            <person name="Rast P."/>
            <person name="Oberbeckmann S."/>
            <person name="Bunk B."/>
            <person name="Jeske O."/>
            <person name="Meyerdierks A."/>
            <person name="Storesund J.E."/>
            <person name="Kallscheuer N."/>
            <person name="Luecker S."/>
            <person name="Lage O.M."/>
            <person name="Pohl T."/>
            <person name="Merkel B.J."/>
            <person name="Hornburger P."/>
            <person name="Mueller R.-W."/>
            <person name="Bruemmer F."/>
            <person name="Labrenz M."/>
            <person name="Spormann A.M."/>
            <person name="Op Den Camp H."/>
            <person name="Overmann J."/>
            <person name="Amann R."/>
            <person name="Jetten M.S.M."/>
            <person name="Mascher T."/>
            <person name="Medema M.H."/>
            <person name="Devos D.P."/>
            <person name="Kaster A.-K."/>
            <person name="Ovreas L."/>
            <person name="Rohde M."/>
            <person name="Galperin M.Y."/>
            <person name="Jogler C."/>
        </authorList>
    </citation>
    <scope>NUCLEOTIDE SEQUENCE [LARGE SCALE GENOMIC DNA]</scope>
    <source>
        <strain evidence="9 10">KOR34</strain>
    </source>
</reference>
<dbReference type="PANTHER" id="PTHR30012">
    <property type="entry name" value="GENERAL SECRETION PATHWAY PROTEIN"/>
    <property type="match status" value="1"/>
</dbReference>
<feature type="domain" description="Type II secretion system protein GspF" evidence="8">
    <location>
        <begin position="72"/>
        <end position="195"/>
    </location>
</feature>
<evidence type="ECO:0000256" key="2">
    <source>
        <dbReference type="ARBA" id="ARBA00005745"/>
    </source>
</evidence>
<organism evidence="9 10">
    <name type="scientific">Posidoniimonas corsicana</name>
    <dbReference type="NCBI Taxonomy" id="1938618"/>
    <lineage>
        <taxon>Bacteria</taxon>
        <taxon>Pseudomonadati</taxon>
        <taxon>Planctomycetota</taxon>
        <taxon>Planctomycetia</taxon>
        <taxon>Pirellulales</taxon>
        <taxon>Lacipirellulaceae</taxon>
        <taxon>Posidoniimonas</taxon>
    </lineage>
</organism>
<evidence type="ECO:0000256" key="7">
    <source>
        <dbReference type="SAM" id="Phobius"/>
    </source>
</evidence>
<keyword evidence="3" id="KW-1003">Cell membrane</keyword>